<dbReference type="Gene3D" id="1.10.530.10">
    <property type="match status" value="1"/>
</dbReference>
<dbReference type="Pfam" id="PF01464">
    <property type="entry name" value="SLT"/>
    <property type="match status" value="1"/>
</dbReference>
<dbReference type="CDD" id="cd16896">
    <property type="entry name" value="LT_Slt70-like"/>
    <property type="match status" value="1"/>
</dbReference>
<name>A0ABW3FFM7_9HYPH</name>
<protein>
    <submittedName>
        <fullName evidence="4">Lytic transglycosylase domain-containing protein</fullName>
    </submittedName>
</protein>
<dbReference type="Proteomes" id="UP001597101">
    <property type="component" value="Unassembled WGS sequence"/>
</dbReference>
<dbReference type="SUPFAM" id="SSF53955">
    <property type="entry name" value="Lysozyme-like"/>
    <property type="match status" value="1"/>
</dbReference>
<dbReference type="InterPro" id="IPR008258">
    <property type="entry name" value="Transglycosylase_SLT_dom_1"/>
</dbReference>
<accession>A0ABW3FFM7</accession>
<comment type="similarity">
    <text evidence="2">Belongs to the virb1 family.</text>
</comment>
<evidence type="ECO:0000313" key="5">
    <source>
        <dbReference type="Proteomes" id="UP001597101"/>
    </source>
</evidence>
<dbReference type="InterPro" id="IPR023346">
    <property type="entry name" value="Lysozyme-like_dom_sf"/>
</dbReference>
<dbReference type="RefSeq" id="WP_377212138.1">
    <property type="nucleotide sequence ID" value="NZ_JBHTJV010000005.1"/>
</dbReference>
<evidence type="ECO:0000256" key="2">
    <source>
        <dbReference type="ARBA" id="ARBA00009387"/>
    </source>
</evidence>
<evidence type="ECO:0000313" key="4">
    <source>
        <dbReference type="EMBL" id="MFD0916278.1"/>
    </source>
</evidence>
<organism evidence="4 5">
    <name type="scientific">Pseudahrensia aquimaris</name>
    <dbReference type="NCBI Taxonomy" id="744461"/>
    <lineage>
        <taxon>Bacteria</taxon>
        <taxon>Pseudomonadati</taxon>
        <taxon>Pseudomonadota</taxon>
        <taxon>Alphaproteobacteria</taxon>
        <taxon>Hyphomicrobiales</taxon>
        <taxon>Ahrensiaceae</taxon>
        <taxon>Pseudahrensia</taxon>
    </lineage>
</organism>
<dbReference type="PANTHER" id="PTHR37423">
    <property type="entry name" value="SOLUBLE LYTIC MUREIN TRANSGLYCOSYLASE-RELATED"/>
    <property type="match status" value="1"/>
</dbReference>
<evidence type="ECO:0000256" key="1">
    <source>
        <dbReference type="ARBA" id="ARBA00007734"/>
    </source>
</evidence>
<feature type="domain" description="Transglycosylase SLT" evidence="3">
    <location>
        <begin position="174"/>
        <end position="272"/>
    </location>
</feature>
<proteinExistence type="inferred from homology"/>
<comment type="similarity">
    <text evidence="1">Belongs to the transglycosylase Slt family.</text>
</comment>
<sequence>MFALAVLAGCQNAATGQFQPIKLTAPALQPANGGVEQIASANPSAPSSTSSATAPEAATNIQAIPGENAPPATVALPLTVPLPKARAADTAVAEIANRPFSVPGESPTQKSVVIASLDPQSGFAPVATSPTVRADRPSDAELVGPVRKSTQRVASLTRRHGKKYATRRARYEPLIRKHAKAAGVPVKLALAVVHVESSFRSKAKGAAGEIGLMQLMPATARYMGYKGPLRKLYNPDTNIRFGMKYLAKAHRLGGGQLCNVILKYNAGHGAKRMNPISRRYCKRIRRLMAQGV</sequence>
<keyword evidence="5" id="KW-1185">Reference proteome</keyword>
<evidence type="ECO:0000259" key="3">
    <source>
        <dbReference type="Pfam" id="PF01464"/>
    </source>
</evidence>
<comment type="caution">
    <text evidence="4">The sequence shown here is derived from an EMBL/GenBank/DDBJ whole genome shotgun (WGS) entry which is preliminary data.</text>
</comment>
<reference evidence="5" key="1">
    <citation type="journal article" date="2019" name="Int. J. Syst. Evol. Microbiol.">
        <title>The Global Catalogue of Microorganisms (GCM) 10K type strain sequencing project: providing services to taxonomists for standard genome sequencing and annotation.</title>
        <authorList>
            <consortium name="The Broad Institute Genomics Platform"/>
            <consortium name="The Broad Institute Genome Sequencing Center for Infectious Disease"/>
            <person name="Wu L."/>
            <person name="Ma J."/>
        </authorList>
    </citation>
    <scope>NUCLEOTIDE SEQUENCE [LARGE SCALE GENOMIC DNA]</scope>
    <source>
        <strain evidence="5">CCUG 60023</strain>
    </source>
</reference>
<gene>
    <name evidence="4" type="ORF">ACFQ14_07665</name>
</gene>
<dbReference type="PANTHER" id="PTHR37423:SF2">
    <property type="entry name" value="MEMBRANE-BOUND LYTIC MUREIN TRANSGLYCOSYLASE C"/>
    <property type="match status" value="1"/>
</dbReference>
<dbReference type="EMBL" id="JBHTJV010000005">
    <property type="protein sequence ID" value="MFD0916278.1"/>
    <property type="molecule type" value="Genomic_DNA"/>
</dbReference>